<name>A0AAW6FQZ0_9FIRM</name>
<evidence type="ECO:0000313" key="2">
    <source>
        <dbReference type="EMBL" id="MDC0828448.1"/>
    </source>
</evidence>
<dbReference type="AlphaFoldDB" id="A0AAW6FQZ0"/>
<sequence>MKNIDWKKCQLSILSIGVLFCVFSLVFKEYHRLFLGFAWMCIGLNGICFYFLELKEKGSSSKLYILGAIIVIILVIFIYFF</sequence>
<feature type="transmembrane region" description="Helical" evidence="1">
    <location>
        <begin position="63"/>
        <end position="80"/>
    </location>
</feature>
<gene>
    <name evidence="2" type="ORF">POG00_06940</name>
</gene>
<feature type="transmembrane region" description="Helical" evidence="1">
    <location>
        <begin position="33"/>
        <end position="51"/>
    </location>
</feature>
<dbReference type="RefSeq" id="WP_035402721.1">
    <property type="nucleotide sequence ID" value="NZ_CABKSV010000074.1"/>
</dbReference>
<evidence type="ECO:0000256" key="1">
    <source>
        <dbReference type="SAM" id="Phobius"/>
    </source>
</evidence>
<dbReference type="Proteomes" id="UP001220658">
    <property type="component" value="Unassembled WGS sequence"/>
</dbReference>
<proteinExistence type="predicted"/>
<keyword evidence="1" id="KW-0812">Transmembrane</keyword>
<organism evidence="2 3">
    <name type="scientific">Faecalitalea cylindroides</name>
    <dbReference type="NCBI Taxonomy" id="39483"/>
    <lineage>
        <taxon>Bacteria</taxon>
        <taxon>Bacillati</taxon>
        <taxon>Bacillota</taxon>
        <taxon>Erysipelotrichia</taxon>
        <taxon>Erysipelotrichales</taxon>
        <taxon>Erysipelotrichaceae</taxon>
        <taxon>Faecalitalea</taxon>
    </lineage>
</organism>
<feature type="transmembrane region" description="Helical" evidence="1">
    <location>
        <begin position="9"/>
        <end position="27"/>
    </location>
</feature>
<keyword evidence="1" id="KW-1133">Transmembrane helix</keyword>
<evidence type="ECO:0000313" key="3">
    <source>
        <dbReference type="Proteomes" id="UP001220658"/>
    </source>
</evidence>
<dbReference type="EMBL" id="JAQNCK010000016">
    <property type="protein sequence ID" value="MDC0828448.1"/>
    <property type="molecule type" value="Genomic_DNA"/>
</dbReference>
<keyword evidence="1" id="KW-0472">Membrane</keyword>
<protein>
    <submittedName>
        <fullName evidence="2">Uncharacterized protein</fullName>
    </submittedName>
</protein>
<comment type="caution">
    <text evidence="2">The sequence shown here is derived from an EMBL/GenBank/DDBJ whole genome shotgun (WGS) entry which is preliminary data.</text>
</comment>
<accession>A0AAW6FQZ0</accession>
<reference evidence="2" key="1">
    <citation type="submission" date="2023-01" db="EMBL/GenBank/DDBJ databases">
        <title>Human gut microbiome strain richness.</title>
        <authorList>
            <person name="Chen-Liaw A."/>
        </authorList>
    </citation>
    <scope>NUCLEOTIDE SEQUENCE</scope>
    <source>
        <strain evidence="2">D55st1_G4_D55t1_190419</strain>
    </source>
</reference>